<accession>A0ABT1UAE0</accession>
<protein>
    <submittedName>
        <fullName evidence="1">RHS repeat-associated core domain-containing protein</fullName>
    </submittedName>
</protein>
<evidence type="ECO:0000313" key="2">
    <source>
        <dbReference type="Proteomes" id="UP001524586"/>
    </source>
</evidence>
<reference evidence="1 2" key="1">
    <citation type="submission" date="2022-07" db="EMBL/GenBank/DDBJ databases">
        <title>Methylomonas rivi sp. nov., Methylomonas rosea sp. nov., Methylomonas aureus sp. nov. and Methylomonas subterranea sp. nov., four novel methanotrophs isolated from a freshwater creek and the deep terrestrial subsurface.</title>
        <authorList>
            <person name="Abin C."/>
            <person name="Sankaranarayanan K."/>
            <person name="Garner C."/>
            <person name="Sindelar R."/>
            <person name="Kotary K."/>
            <person name="Garner R."/>
            <person name="Barclay S."/>
            <person name="Lawson P."/>
            <person name="Krumholz L."/>
        </authorList>
    </citation>
    <scope>NUCLEOTIDE SEQUENCE [LARGE SCALE GENOMIC DNA]</scope>
    <source>
        <strain evidence="1 2">WSC-6</strain>
    </source>
</reference>
<comment type="caution">
    <text evidence="1">The sequence shown here is derived from an EMBL/GenBank/DDBJ whole genome shotgun (WGS) entry which is preliminary data.</text>
</comment>
<feature type="non-terminal residue" evidence="1">
    <location>
        <position position="1"/>
    </location>
</feature>
<dbReference type="EMBL" id="JANIBK010000237">
    <property type="protein sequence ID" value="MCQ8130829.1"/>
    <property type="molecule type" value="Genomic_DNA"/>
</dbReference>
<dbReference type="InterPro" id="IPR050708">
    <property type="entry name" value="T6SS_VgrG/RHS"/>
</dbReference>
<dbReference type="Proteomes" id="UP001524586">
    <property type="component" value="Unassembled WGS sequence"/>
</dbReference>
<dbReference type="InterPro" id="IPR022385">
    <property type="entry name" value="Rhs_assc_core"/>
</dbReference>
<organism evidence="1 2">
    <name type="scientific">Methylomonas rivi</name>
    <dbReference type="NCBI Taxonomy" id="2952226"/>
    <lineage>
        <taxon>Bacteria</taxon>
        <taxon>Pseudomonadati</taxon>
        <taxon>Pseudomonadota</taxon>
        <taxon>Gammaproteobacteria</taxon>
        <taxon>Methylococcales</taxon>
        <taxon>Methylococcaceae</taxon>
        <taxon>Methylomonas</taxon>
    </lineage>
</organism>
<keyword evidence="2" id="KW-1185">Reference proteome</keyword>
<sequence>GREPDATGLIHYRARSYDPGLGRFAQRDPAGFADGINPYAYVGNNPVSFSDPLGLSKARPSVVAPSAFAGVQQLSSYANSALNAVTPGSHALQQTALNYQAGNYKNAAIWGIQGGLEIAAAAVTGGTSQLASRSVSSLAKVTKELPSISPTVLELRELGQKGFQAHHILPEYLGKMLGYTSKEMVNHPGTLVTQWTHTGKLNPDAFHKAISKYLPPMVTGKQASYTADQIGLGLEKAYGDLGRPELFNSIKDLIK</sequence>
<dbReference type="PANTHER" id="PTHR32305:SF15">
    <property type="entry name" value="PROTEIN RHSA-RELATED"/>
    <property type="match status" value="1"/>
</dbReference>
<dbReference type="Gene3D" id="2.180.10.10">
    <property type="entry name" value="RHS repeat-associated core"/>
    <property type="match status" value="1"/>
</dbReference>
<gene>
    <name evidence="1" type="ORF">NP596_20410</name>
</gene>
<dbReference type="PANTHER" id="PTHR32305">
    <property type="match status" value="1"/>
</dbReference>
<evidence type="ECO:0000313" key="1">
    <source>
        <dbReference type="EMBL" id="MCQ8130829.1"/>
    </source>
</evidence>
<dbReference type="RefSeq" id="WP_256617230.1">
    <property type="nucleotide sequence ID" value="NZ_JANIBK010000237.1"/>
</dbReference>
<dbReference type="NCBIfam" id="TIGR03696">
    <property type="entry name" value="Rhs_assc_core"/>
    <property type="match status" value="1"/>
</dbReference>
<proteinExistence type="predicted"/>
<name>A0ABT1UAE0_9GAMM</name>